<feature type="domain" description="Peptidase A1" evidence="3">
    <location>
        <begin position="31"/>
        <end position="416"/>
    </location>
</feature>
<dbReference type="GO" id="GO:0004190">
    <property type="term" value="F:aspartic-type endopeptidase activity"/>
    <property type="evidence" value="ECO:0007669"/>
    <property type="project" value="InterPro"/>
</dbReference>
<reference evidence="4 5" key="1">
    <citation type="journal article" date="2015" name="BMC Genomics">
        <title>Insights from the genome of Ophiocordyceps polyrhachis-furcata to pathogenicity and host specificity in insect fungi.</title>
        <authorList>
            <person name="Wichadakul D."/>
            <person name="Kobmoo N."/>
            <person name="Ingsriswang S."/>
            <person name="Tangphatsornruang S."/>
            <person name="Chantasingh D."/>
            <person name="Luangsa-ard J.J."/>
            <person name="Eurwilaichitr L."/>
        </authorList>
    </citation>
    <scope>NUCLEOTIDE SEQUENCE [LARGE SCALE GENOMIC DNA]</scope>
    <source>
        <strain evidence="4 5">BCC 54312</strain>
    </source>
</reference>
<feature type="chain" id="PRO_5016703273" evidence="2">
    <location>
        <begin position="19"/>
        <end position="423"/>
    </location>
</feature>
<protein>
    <submittedName>
        <fullName evidence="4">Aspartyl protease</fullName>
    </submittedName>
</protein>
<evidence type="ECO:0000313" key="4">
    <source>
        <dbReference type="EMBL" id="RCI10090.1"/>
    </source>
</evidence>
<dbReference type="InterPro" id="IPR021109">
    <property type="entry name" value="Peptidase_aspartic_dom_sf"/>
</dbReference>
<dbReference type="InterPro" id="IPR033121">
    <property type="entry name" value="PEPTIDASE_A1"/>
</dbReference>
<keyword evidence="4" id="KW-0645">Protease</keyword>
<keyword evidence="4" id="KW-0378">Hydrolase</keyword>
<proteinExistence type="inferred from homology"/>
<organism evidence="4 5">
    <name type="scientific">Ophiocordyceps polyrhachis-furcata BCC 54312</name>
    <dbReference type="NCBI Taxonomy" id="1330021"/>
    <lineage>
        <taxon>Eukaryota</taxon>
        <taxon>Fungi</taxon>
        <taxon>Dikarya</taxon>
        <taxon>Ascomycota</taxon>
        <taxon>Pezizomycotina</taxon>
        <taxon>Sordariomycetes</taxon>
        <taxon>Hypocreomycetidae</taxon>
        <taxon>Hypocreales</taxon>
        <taxon>Ophiocordycipitaceae</taxon>
        <taxon>Ophiocordyceps</taxon>
    </lineage>
</organism>
<sequence>MLGILMAALSVAAGAAQAAVAVPAVWNGFGFLFNITVGGQQLTVLSDWTWMSLFVRSGRCMGRYDPVVCVGEAGQTFFDERRSTSFENSTSLAQIRWPMTAFAPNFTVDYGADTVCVGPVCQAKTIFQLSNFPYPTEAIPTVPFGGIYGLAPVTAGLSEASHPAHYQSWRAGKLGPRVGWHSCSALSSTESCLGGEAKLVFGGTDTELYHDTRMQTFAVRNPPWLEDAFYPVRPPRKNYWSAALTGYWIRTKVGESPNFALGRSQGGGGGGDDNSTLALLDEGSEGLGAPLSSRAYAWLTRHVGAMPASKEEVDAISNQGSSGFNTATQKWYTVPCRATDQFPDLIYELEGKANYTVRPRDYVTRLKGRGSCYLNINVWRYGRTEDGDAKVVLLGIMFLKRLYVMLDFESRSFGLAPLKELLS</sequence>
<gene>
    <name evidence="4" type="ORF">L249_8493</name>
</gene>
<evidence type="ECO:0000259" key="3">
    <source>
        <dbReference type="PROSITE" id="PS51767"/>
    </source>
</evidence>
<dbReference type="EMBL" id="LKCN02000013">
    <property type="protein sequence ID" value="RCI10090.1"/>
    <property type="molecule type" value="Genomic_DNA"/>
</dbReference>
<comment type="caution">
    <text evidence="4">The sequence shown here is derived from an EMBL/GenBank/DDBJ whole genome shotgun (WGS) entry which is preliminary data.</text>
</comment>
<dbReference type="STRING" id="1330021.A0A367L6N2"/>
<keyword evidence="5" id="KW-1185">Reference proteome</keyword>
<comment type="similarity">
    <text evidence="1">Belongs to the peptidase A1 family.</text>
</comment>
<accession>A0A367L6N2</accession>
<dbReference type="PROSITE" id="PS51767">
    <property type="entry name" value="PEPTIDASE_A1"/>
    <property type="match status" value="1"/>
</dbReference>
<dbReference type="OrthoDB" id="771136at2759"/>
<feature type="signal peptide" evidence="2">
    <location>
        <begin position="1"/>
        <end position="18"/>
    </location>
</feature>
<dbReference type="PANTHER" id="PTHR47966:SF51">
    <property type="entry name" value="BETA-SITE APP-CLEAVING ENZYME, ISOFORM A-RELATED"/>
    <property type="match status" value="1"/>
</dbReference>
<evidence type="ECO:0000256" key="2">
    <source>
        <dbReference type="SAM" id="SignalP"/>
    </source>
</evidence>
<name>A0A367L6N2_9HYPO</name>
<evidence type="ECO:0000313" key="5">
    <source>
        <dbReference type="Proteomes" id="UP000253664"/>
    </source>
</evidence>
<dbReference type="Pfam" id="PF00026">
    <property type="entry name" value="Asp"/>
    <property type="match status" value="1"/>
</dbReference>
<evidence type="ECO:0000256" key="1">
    <source>
        <dbReference type="ARBA" id="ARBA00007447"/>
    </source>
</evidence>
<dbReference type="InterPro" id="IPR001461">
    <property type="entry name" value="Aspartic_peptidase_A1"/>
</dbReference>
<dbReference type="GO" id="GO:0006508">
    <property type="term" value="P:proteolysis"/>
    <property type="evidence" value="ECO:0007669"/>
    <property type="project" value="UniProtKB-KW"/>
</dbReference>
<dbReference type="Gene3D" id="2.40.70.10">
    <property type="entry name" value="Acid Proteases"/>
    <property type="match status" value="2"/>
</dbReference>
<dbReference type="SUPFAM" id="SSF50630">
    <property type="entry name" value="Acid proteases"/>
    <property type="match status" value="1"/>
</dbReference>
<dbReference type="Proteomes" id="UP000253664">
    <property type="component" value="Unassembled WGS sequence"/>
</dbReference>
<dbReference type="PANTHER" id="PTHR47966">
    <property type="entry name" value="BETA-SITE APP-CLEAVING ENZYME, ISOFORM A-RELATED"/>
    <property type="match status" value="1"/>
</dbReference>
<keyword evidence="2" id="KW-0732">Signal</keyword>
<dbReference type="AlphaFoldDB" id="A0A367L6N2"/>